<gene>
    <name evidence="10" type="ORF">OHC33_005392</name>
</gene>
<dbReference type="Pfam" id="PF14609">
    <property type="entry name" value="GCP5-Mod21_N"/>
    <property type="match status" value="1"/>
</dbReference>
<comment type="similarity">
    <text evidence="1 5">Belongs to the TUBGCP family.</text>
</comment>
<comment type="subcellular location">
    <subcellularLocation>
        <location evidence="5">Cytoplasm</location>
        <location evidence="5">Cytoskeleton</location>
        <location evidence="5">Microtubule organizing center</location>
    </subcellularLocation>
</comment>
<dbReference type="GO" id="GO:0007020">
    <property type="term" value="P:microtubule nucleation"/>
    <property type="evidence" value="ECO:0007669"/>
    <property type="project" value="InterPro"/>
</dbReference>
<dbReference type="Gene3D" id="1.20.120.1900">
    <property type="entry name" value="Gamma-tubulin complex, C-terminal domain"/>
    <property type="match status" value="1"/>
</dbReference>
<dbReference type="Proteomes" id="UP001316803">
    <property type="component" value="Unassembled WGS sequence"/>
</dbReference>
<dbReference type="GO" id="GO:0005874">
    <property type="term" value="C:microtubule"/>
    <property type="evidence" value="ECO:0007669"/>
    <property type="project" value="UniProtKB-KW"/>
</dbReference>
<evidence type="ECO:0000313" key="10">
    <source>
        <dbReference type="EMBL" id="KAK5953448.1"/>
    </source>
</evidence>
<dbReference type="InterPro" id="IPR042241">
    <property type="entry name" value="GCP_C_sf"/>
</dbReference>
<feature type="domain" description="Gamma tubulin complex component C-terminal" evidence="7">
    <location>
        <begin position="534"/>
        <end position="874"/>
    </location>
</feature>
<evidence type="ECO:0000313" key="11">
    <source>
        <dbReference type="Proteomes" id="UP001316803"/>
    </source>
</evidence>
<evidence type="ECO:0000256" key="3">
    <source>
        <dbReference type="ARBA" id="ARBA00022701"/>
    </source>
</evidence>
<evidence type="ECO:0000256" key="1">
    <source>
        <dbReference type="ARBA" id="ARBA00010337"/>
    </source>
</evidence>
<dbReference type="Pfam" id="PF17681">
    <property type="entry name" value="GCP_N_terminal"/>
    <property type="match status" value="1"/>
</dbReference>
<dbReference type="GO" id="GO:0000278">
    <property type="term" value="P:mitotic cell cycle"/>
    <property type="evidence" value="ECO:0007669"/>
    <property type="project" value="TreeGrafter"/>
</dbReference>
<keyword evidence="11" id="KW-1185">Reference proteome</keyword>
<dbReference type="GO" id="GO:0005816">
    <property type="term" value="C:spindle pole body"/>
    <property type="evidence" value="ECO:0007669"/>
    <property type="project" value="UniProtKB-ARBA"/>
</dbReference>
<evidence type="ECO:0000259" key="8">
    <source>
        <dbReference type="Pfam" id="PF14609"/>
    </source>
</evidence>
<accession>A0AAN8EE67</accession>
<proteinExistence type="inferred from homology"/>
<protein>
    <recommendedName>
        <fullName evidence="5">Spindle pole body component</fullName>
    </recommendedName>
</protein>
<keyword evidence="2 5" id="KW-0963">Cytoplasm</keyword>
<evidence type="ECO:0000256" key="6">
    <source>
        <dbReference type="SAM" id="MobiDB-lite"/>
    </source>
</evidence>
<comment type="caution">
    <text evidence="10">The sequence shown here is derived from an EMBL/GenBank/DDBJ whole genome shotgun (WGS) entry which is preliminary data.</text>
</comment>
<feature type="domain" description="Gamma-Tubulin ring complex non-core subunit mod21 N-terminal" evidence="8">
    <location>
        <begin position="71"/>
        <end position="155"/>
    </location>
</feature>
<dbReference type="GO" id="GO:0000930">
    <property type="term" value="C:gamma-tubulin complex"/>
    <property type="evidence" value="ECO:0007669"/>
    <property type="project" value="TreeGrafter"/>
</dbReference>
<dbReference type="AlphaFoldDB" id="A0AAN8EE67"/>
<dbReference type="CDD" id="cd22572">
    <property type="entry name" value="GCP5_NTD"/>
    <property type="match status" value="1"/>
</dbReference>
<evidence type="ECO:0000256" key="4">
    <source>
        <dbReference type="ARBA" id="ARBA00023212"/>
    </source>
</evidence>
<dbReference type="InterPro" id="IPR041470">
    <property type="entry name" value="GCP_N"/>
</dbReference>
<feature type="region of interest" description="Disordered" evidence="6">
    <location>
        <begin position="154"/>
        <end position="177"/>
    </location>
</feature>
<dbReference type="GO" id="GO:0031122">
    <property type="term" value="P:cytoplasmic microtubule organization"/>
    <property type="evidence" value="ECO:0007669"/>
    <property type="project" value="TreeGrafter"/>
</dbReference>
<reference evidence="10 11" key="1">
    <citation type="submission" date="2022-12" db="EMBL/GenBank/DDBJ databases">
        <title>Genomic features and morphological characterization of a novel Knufia sp. strain isolated from spacecraft assembly facility.</title>
        <authorList>
            <person name="Teixeira M."/>
            <person name="Chander A.M."/>
            <person name="Stajich J.E."/>
            <person name="Venkateswaran K."/>
        </authorList>
    </citation>
    <scope>NUCLEOTIDE SEQUENCE [LARGE SCALE GENOMIC DNA]</scope>
    <source>
        <strain evidence="10 11">FJI-L2-BK-P2</strain>
    </source>
</reference>
<evidence type="ECO:0000259" key="9">
    <source>
        <dbReference type="Pfam" id="PF17681"/>
    </source>
</evidence>
<dbReference type="PANTHER" id="PTHR19302">
    <property type="entry name" value="GAMMA TUBULIN COMPLEX PROTEIN"/>
    <property type="match status" value="1"/>
</dbReference>
<feature type="domain" description="Gamma tubulin complex component protein N-terminal" evidence="9">
    <location>
        <begin position="223"/>
        <end position="473"/>
    </location>
</feature>
<dbReference type="PANTHER" id="PTHR19302:SF33">
    <property type="entry name" value="GAMMA-TUBULIN COMPLEX COMPONENT 5"/>
    <property type="match status" value="1"/>
</dbReference>
<dbReference type="InterPro" id="IPR007259">
    <property type="entry name" value="GCP"/>
</dbReference>
<dbReference type="GO" id="GO:0000922">
    <property type="term" value="C:spindle pole"/>
    <property type="evidence" value="ECO:0007669"/>
    <property type="project" value="InterPro"/>
</dbReference>
<dbReference type="InterPro" id="IPR032797">
    <property type="entry name" value="Mod21_N"/>
</dbReference>
<dbReference type="GO" id="GO:0051011">
    <property type="term" value="F:microtubule minus-end binding"/>
    <property type="evidence" value="ECO:0007669"/>
    <property type="project" value="TreeGrafter"/>
</dbReference>
<evidence type="ECO:0000259" key="7">
    <source>
        <dbReference type="Pfam" id="PF04130"/>
    </source>
</evidence>
<dbReference type="GO" id="GO:0051225">
    <property type="term" value="P:spindle assembly"/>
    <property type="evidence" value="ECO:0007669"/>
    <property type="project" value="TreeGrafter"/>
</dbReference>
<dbReference type="InterPro" id="IPR059169">
    <property type="entry name" value="GCP5_N_ext"/>
</dbReference>
<organism evidence="10 11">
    <name type="scientific">Knufia fluminis</name>
    <dbReference type="NCBI Taxonomy" id="191047"/>
    <lineage>
        <taxon>Eukaryota</taxon>
        <taxon>Fungi</taxon>
        <taxon>Dikarya</taxon>
        <taxon>Ascomycota</taxon>
        <taxon>Pezizomycotina</taxon>
        <taxon>Eurotiomycetes</taxon>
        <taxon>Chaetothyriomycetidae</taxon>
        <taxon>Chaetothyriales</taxon>
        <taxon>Trichomeriaceae</taxon>
        <taxon>Knufia</taxon>
    </lineage>
</organism>
<dbReference type="GO" id="GO:0051321">
    <property type="term" value="P:meiotic cell cycle"/>
    <property type="evidence" value="ECO:0007669"/>
    <property type="project" value="TreeGrafter"/>
</dbReference>
<dbReference type="EMBL" id="JAKLMC020000011">
    <property type="protein sequence ID" value="KAK5953448.1"/>
    <property type="molecule type" value="Genomic_DNA"/>
</dbReference>
<keyword evidence="3 5" id="KW-0493">Microtubule</keyword>
<evidence type="ECO:0000256" key="5">
    <source>
        <dbReference type="RuleBase" id="RU363050"/>
    </source>
</evidence>
<dbReference type="GO" id="GO:0043015">
    <property type="term" value="F:gamma-tubulin binding"/>
    <property type="evidence" value="ECO:0007669"/>
    <property type="project" value="InterPro"/>
</dbReference>
<dbReference type="Pfam" id="PF04130">
    <property type="entry name" value="GCP_C_terminal"/>
    <property type="match status" value="1"/>
</dbReference>
<dbReference type="InterPro" id="IPR040457">
    <property type="entry name" value="GCP_C"/>
</dbReference>
<name>A0AAN8EE67_9EURO</name>
<evidence type="ECO:0000256" key="2">
    <source>
        <dbReference type="ARBA" id="ARBA00022490"/>
    </source>
</evidence>
<keyword evidence="4 5" id="KW-0206">Cytoskeleton</keyword>
<sequence length="876" mass="99118">MATPATLNNWLDQLSSSILSTQTTSTTNQKKFQDAFRRRVKRHNYARTNQFEVAERLTGLEEKFQILSLANLSDALRQRRNELKEFQNNWLPDVLDLFLHLSGDPARNERLLELYRVPPRIGTPPPLRWKDVLADDPIDRHDRLWKVPDFSDADDSGYEDDDHTFGTPSSTVSANRHAGKQDHDFLFDQSSLLYELDDKAASAQADNIRHGPNMDQISEGTFIRQILLFLHGYPVNLFSAKHNHYQLRPSANIRGIPPRSLDLLVEQISSARRDFDTVSRWIGNETDCAYVAAMKNAAGGVLKDYSRQLDTMQQEFISPTKTSATSVLRLACAVGDLSTTVSAVARFLDEVGNDDSITCLEKLYDAVQSSQVDGQLQTYQCLCSLLVPALHAYLGPVWEWLECGQIDADNEAFFINIQSSKQHPRKLWHGRYVLQMTGQHRPPAFLANTAGNILACGKTSAFLKQILSGTNSGVPFTDVHKRHALLEEVHADTAIPFAASFENVWHGTVTDLLQRQTEQLKVLLSAHCGFEETLDALGYIYLRQDSVLLDEIEMKLFDRIDRCITGWNDRFQLRDMLEEAFHTQGLPHVPDAITIHSAYTSSRSMHNRRISVKILNALAFEYVLSWPLANIIDEDSMTAYRRVSLVLTQIRRAKYCIERTGYLSAMSTPLADDATLRDQKFAQILAFTLLTFVNTLYDHLMTTTISPLTLAMRQDIHNATTVDEMIKVHKGYMTSLEYSCLAVPKLKVLRQSLITLLDLCIRFSDLVSNPAKAQHVDSDHEASSFMSALSRRKTLRVDQYGSDSEDDDAGQLGDGYSSFIVLEDDTSIVKELRKVQAQLRRHLKFFIAGLRGVGRAGGHVQHLEQLADRLDWNQIR</sequence>